<keyword evidence="3" id="KW-1185">Reference proteome</keyword>
<name>A0A1M5GL74_9BACT</name>
<feature type="transmembrane region" description="Helical" evidence="1">
    <location>
        <begin position="290"/>
        <end position="308"/>
    </location>
</feature>
<keyword evidence="1" id="KW-0812">Transmembrane</keyword>
<feature type="transmembrane region" description="Helical" evidence="1">
    <location>
        <begin position="32"/>
        <end position="51"/>
    </location>
</feature>
<keyword evidence="1" id="KW-0472">Membrane</keyword>
<dbReference type="OrthoDB" id="3457556at2"/>
<organism evidence="2 3">
    <name type="scientific">Desulfacinum infernum DSM 9756</name>
    <dbReference type="NCBI Taxonomy" id="1121391"/>
    <lineage>
        <taxon>Bacteria</taxon>
        <taxon>Pseudomonadati</taxon>
        <taxon>Thermodesulfobacteriota</taxon>
        <taxon>Syntrophobacteria</taxon>
        <taxon>Syntrophobacterales</taxon>
        <taxon>Syntrophobacteraceae</taxon>
        <taxon>Desulfacinum</taxon>
    </lineage>
</organism>
<feature type="transmembrane region" description="Helical" evidence="1">
    <location>
        <begin position="230"/>
        <end position="249"/>
    </location>
</feature>
<dbReference type="InterPro" id="IPR032713">
    <property type="entry name" value="EmrE"/>
</dbReference>
<feature type="transmembrane region" description="Helical" evidence="1">
    <location>
        <begin position="155"/>
        <end position="172"/>
    </location>
</feature>
<dbReference type="AlphaFoldDB" id="A0A1M5GL74"/>
<feature type="transmembrane region" description="Helical" evidence="1">
    <location>
        <begin position="201"/>
        <end position="224"/>
    </location>
</feature>
<feature type="transmembrane region" description="Helical" evidence="1">
    <location>
        <begin position="261"/>
        <end position="284"/>
    </location>
</feature>
<dbReference type="Pfam" id="PF13536">
    <property type="entry name" value="EmrE"/>
    <property type="match status" value="1"/>
</dbReference>
<dbReference type="EMBL" id="FQVB01000038">
    <property type="protein sequence ID" value="SHG04443.1"/>
    <property type="molecule type" value="Genomic_DNA"/>
</dbReference>
<feature type="transmembrane region" description="Helical" evidence="1">
    <location>
        <begin position="99"/>
        <end position="120"/>
    </location>
</feature>
<reference evidence="3" key="1">
    <citation type="submission" date="2016-11" db="EMBL/GenBank/DDBJ databases">
        <authorList>
            <person name="Varghese N."/>
            <person name="Submissions S."/>
        </authorList>
    </citation>
    <scope>NUCLEOTIDE SEQUENCE [LARGE SCALE GENOMIC DNA]</scope>
    <source>
        <strain evidence="3">DSM 9756</strain>
    </source>
</reference>
<protein>
    <submittedName>
        <fullName evidence="2">Putative multidrug resistance efflux transporter</fullName>
    </submittedName>
</protein>
<sequence>MVRLVLLGLAASAFFSATFILNRSMSLGGGHWFWSASLRYLYMIGILTCWITVRHGPGRLKNLFRLFASHLVFWCVAGGIGFGVFYAALCFAADHAPGWVIAATWQATILATPVVLAAFGRRVPVRGVLFAVAIFLGIALVNAEHVQRGLGLREALLGVLPVLVAALAYPTGNQMLNTACHGGRGRIPALRSRLLEDAPSCVFLMTLGSVPFWVVLALFVLPPAPGPTQWLQTGLVALSSGVIATSLFYHARNATHAPMAIAAVDATQAGEVVFSLLGEIVFLAGAWPDLLGGLGLVLIVAGLVGYCLSGRQA</sequence>
<evidence type="ECO:0000313" key="2">
    <source>
        <dbReference type="EMBL" id="SHG04443.1"/>
    </source>
</evidence>
<feature type="transmembrane region" description="Helical" evidence="1">
    <location>
        <begin position="63"/>
        <end position="87"/>
    </location>
</feature>
<keyword evidence="1" id="KW-1133">Transmembrane helix</keyword>
<dbReference type="RefSeq" id="WP_073041174.1">
    <property type="nucleotide sequence ID" value="NZ_FQVB01000038.1"/>
</dbReference>
<feature type="transmembrane region" description="Helical" evidence="1">
    <location>
        <begin position="127"/>
        <end position="143"/>
    </location>
</feature>
<accession>A0A1M5GL74</accession>
<dbReference type="Proteomes" id="UP000184076">
    <property type="component" value="Unassembled WGS sequence"/>
</dbReference>
<proteinExistence type="predicted"/>
<gene>
    <name evidence="2" type="ORF">SAMN02745206_03159</name>
</gene>
<evidence type="ECO:0000313" key="3">
    <source>
        <dbReference type="Proteomes" id="UP000184076"/>
    </source>
</evidence>
<evidence type="ECO:0000256" key="1">
    <source>
        <dbReference type="SAM" id="Phobius"/>
    </source>
</evidence>